<dbReference type="Pfam" id="PF11612">
    <property type="entry name" value="T2SSJ"/>
    <property type="match status" value="1"/>
</dbReference>
<keyword evidence="12" id="KW-1185">Reference proteome</keyword>
<evidence type="ECO:0000313" key="12">
    <source>
        <dbReference type="Proteomes" id="UP000809431"/>
    </source>
</evidence>
<dbReference type="EMBL" id="JAESND010000001">
    <property type="protein sequence ID" value="MBM3114812.1"/>
    <property type="molecule type" value="Genomic_DNA"/>
</dbReference>
<evidence type="ECO:0000256" key="2">
    <source>
        <dbReference type="ARBA" id="ARBA00011084"/>
    </source>
</evidence>
<dbReference type="SUPFAM" id="SSF54523">
    <property type="entry name" value="Pili subunits"/>
    <property type="match status" value="1"/>
</dbReference>
<dbReference type="Gene3D" id="2.10.70.20">
    <property type="entry name" value="gspk-gspi-gspj complex like domains"/>
    <property type="match status" value="1"/>
</dbReference>
<keyword evidence="5" id="KW-0488">Methylation</keyword>
<comment type="caution">
    <text evidence="11">The sequence shown here is derived from an EMBL/GenBank/DDBJ whole genome shotgun (WGS) entry which is preliminary data.</text>
</comment>
<dbReference type="NCBIfam" id="TIGR01711">
    <property type="entry name" value="gspJ"/>
    <property type="match status" value="1"/>
</dbReference>
<evidence type="ECO:0000256" key="4">
    <source>
        <dbReference type="ARBA" id="ARBA00022475"/>
    </source>
</evidence>
<dbReference type="Proteomes" id="UP000809431">
    <property type="component" value="Unassembled WGS sequence"/>
</dbReference>
<dbReference type="PANTHER" id="PTHR39583:SF2">
    <property type="entry name" value="TYPE II SECRETION SYSTEM PROTEIN J"/>
    <property type="match status" value="1"/>
</dbReference>
<dbReference type="InterPro" id="IPR010055">
    <property type="entry name" value="T2SS_protein-GspJ"/>
</dbReference>
<evidence type="ECO:0000256" key="3">
    <source>
        <dbReference type="ARBA" id="ARBA00021539"/>
    </source>
</evidence>
<evidence type="ECO:0000256" key="9">
    <source>
        <dbReference type="ARBA" id="ARBA00023136"/>
    </source>
</evidence>
<feature type="transmembrane region" description="Helical" evidence="10">
    <location>
        <begin position="12"/>
        <end position="34"/>
    </location>
</feature>
<evidence type="ECO:0000256" key="7">
    <source>
        <dbReference type="ARBA" id="ARBA00022692"/>
    </source>
</evidence>
<comment type="subcellular location">
    <subcellularLocation>
        <location evidence="1">Cell inner membrane</location>
        <topology evidence="1">Single-pass membrane protein</topology>
    </subcellularLocation>
</comment>
<evidence type="ECO:0000256" key="6">
    <source>
        <dbReference type="ARBA" id="ARBA00022519"/>
    </source>
</evidence>
<dbReference type="PROSITE" id="PS00409">
    <property type="entry name" value="PROKAR_NTER_METHYL"/>
    <property type="match status" value="1"/>
</dbReference>
<gene>
    <name evidence="11" type="primary">gspJ</name>
    <name evidence="11" type="ORF">JMJ54_03125</name>
</gene>
<organism evidence="11 12">
    <name type="scientific">Jeongeupia naejangsanensis</name>
    <dbReference type="NCBI Taxonomy" id="613195"/>
    <lineage>
        <taxon>Bacteria</taxon>
        <taxon>Pseudomonadati</taxon>
        <taxon>Pseudomonadota</taxon>
        <taxon>Betaproteobacteria</taxon>
        <taxon>Neisseriales</taxon>
        <taxon>Chitinibacteraceae</taxon>
        <taxon>Jeongeupia</taxon>
    </lineage>
</organism>
<evidence type="ECO:0000256" key="1">
    <source>
        <dbReference type="ARBA" id="ARBA00004377"/>
    </source>
</evidence>
<dbReference type="NCBIfam" id="TIGR02532">
    <property type="entry name" value="IV_pilin_GFxxxE"/>
    <property type="match status" value="1"/>
</dbReference>
<dbReference type="Gene3D" id="3.10.610.10">
    <property type="entry name" value="GSPII I/J protein-like"/>
    <property type="match status" value="1"/>
</dbReference>
<keyword evidence="9 10" id="KW-0472">Membrane</keyword>
<keyword evidence="6" id="KW-0997">Cell inner membrane</keyword>
<protein>
    <recommendedName>
        <fullName evidence="3">Type II secretion system protein J</fullName>
    </recommendedName>
</protein>
<accession>A0ABS2BGS2</accession>
<sequence length="199" mass="21719">MPARRADRSGFTLLELLVALAIFSVIALVAWRGLDSVATTKLRLDAEAQSWRDLALVFDRIGDDVGQSVLRPWRDGGGQLQPALTGRNGDAATNAPALELVRLARDRDPQHVAYRLKDGRLELLLWDALDPAPNAQPTVLPLLDGIDRFESAFLDDANAWQVRWPMNASSPASAPLPRAVKITLARTGSAPIERVFALP</sequence>
<keyword evidence="7 10" id="KW-0812">Transmembrane</keyword>
<evidence type="ECO:0000256" key="5">
    <source>
        <dbReference type="ARBA" id="ARBA00022481"/>
    </source>
</evidence>
<keyword evidence="8 10" id="KW-1133">Transmembrane helix</keyword>
<dbReference type="InterPro" id="IPR045584">
    <property type="entry name" value="Pilin-like"/>
</dbReference>
<comment type="similarity">
    <text evidence="2">Belongs to the GSP J family.</text>
</comment>
<dbReference type="PANTHER" id="PTHR39583">
    <property type="entry name" value="TYPE II SECRETION SYSTEM PROTEIN J-RELATED"/>
    <property type="match status" value="1"/>
</dbReference>
<proteinExistence type="inferred from homology"/>
<evidence type="ECO:0000256" key="8">
    <source>
        <dbReference type="ARBA" id="ARBA00022989"/>
    </source>
</evidence>
<dbReference type="InterPro" id="IPR051621">
    <property type="entry name" value="T2SS_protein_J"/>
</dbReference>
<dbReference type="InterPro" id="IPR012902">
    <property type="entry name" value="N_methyl_site"/>
</dbReference>
<reference evidence="11 12" key="1">
    <citation type="submission" date="2021-01" db="EMBL/GenBank/DDBJ databases">
        <title>Draft Genome Sequence and Polyhydroxyalkanoate Biosynthetic Potential of Jeongeupia naejangsanensis Type Strain DSM 24253.</title>
        <authorList>
            <person name="Turrini P."/>
            <person name="Artuso I."/>
            <person name="Lugli G.A."/>
            <person name="Frangipani E."/>
            <person name="Ventura M."/>
            <person name="Visca P."/>
        </authorList>
    </citation>
    <scope>NUCLEOTIDE SEQUENCE [LARGE SCALE GENOMIC DNA]</scope>
    <source>
        <strain evidence="11 12">DSM 24253</strain>
    </source>
</reference>
<dbReference type="Pfam" id="PF07963">
    <property type="entry name" value="N_methyl"/>
    <property type="match status" value="1"/>
</dbReference>
<name>A0ABS2BGS2_9NEIS</name>
<evidence type="ECO:0000256" key="10">
    <source>
        <dbReference type="SAM" id="Phobius"/>
    </source>
</evidence>
<dbReference type="RefSeq" id="WP_203536477.1">
    <property type="nucleotide sequence ID" value="NZ_JAESND010000001.1"/>
</dbReference>
<keyword evidence="4" id="KW-1003">Cell membrane</keyword>
<evidence type="ECO:0000313" key="11">
    <source>
        <dbReference type="EMBL" id="MBM3114812.1"/>
    </source>
</evidence>